<dbReference type="EMBL" id="RCMI01000705">
    <property type="protein sequence ID" value="KAG2900223.1"/>
    <property type="molecule type" value="Genomic_DNA"/>
</dbReference>
<reference evidence="2" key="1">
    <citation type="submission" date="2018-10" db="EMBL/GenBank/DDBJ databases">
        <title>Effector identification in a new, highly contiguous assembly of the strawberry crown rot pathogen Phytophthora cactorum.</title>
        <authorList>
            <person name="Armitage A.D."/>
            <person name="Nellist C.F."/>
            <person name="Bates H."/>
            <person name="Vickerstaff R.J."/>
            <person name="Harrison R.J."/>
        </authorList>
    </citation>
    <scope>NUCLEOTIDE SEQUENCE</scope>
    <source>
        <strain evidence="2">4032</strain>
    </source>
</reference>
<comment type="caution">
    <text evidence="2">The sequence shown here is derived from an EMBL/GenBank/DDBJ whole genome shotgun (WGS) entry which is preliminary data.</text>
</comment>
<dbReference type="PANTHER" id="PTHR31569:SF4">
    <property type="entry name" value="SWIM-TYPE DOMAIN-CONTAINING PROTEIN"/>
    <property type="match status" value="1"/>
</dbReference>
<dbReference type="VEuPathDB" id="FungiDB:PC110_g13141"/>
<organism evidence="2 3">
    <name type="scientific">Phytophthora cactorum</name>
    <dbReference type="NCBI Taxonomy" id="29920"/>
    <lineage>
        <taxon>Eukaryota</taxon>
        <taxon>Sar</taxon>
        <taxon>Stramenopiles</taxon>
        <taxon>Oomycota</taxon>
        <taxon>Peronosporomycetes</taxon>
        <taxon>Peronosporales</taxon>
        <taxon>Peronosporaceae</taxon>
        <taxon>Phytophthora</taxon>
    </lineage>
</organism>
<sequence length="210" mass="23793">MSCTSIAETENGETGVLSLSTTFMRQVFSRFGEVILVDGTHKTSRYNYELLAFITMNNFGEGVVVLHSLLEADGDRHMDRAIEHFKRVHPDGLKLLRVIIVDKDMKEKRSKPELGSSVSMTQCVEALVASDRWTEKEYKNEMANVMRFTTYCVAEQMEPQYAATLSKSENYKYEVSTDDPDELYASSMPSYNCVPSALTFLCACYSMVLH</sequence>
<accession>A0A8T1BEA5</accession>
<dbReference type="Pfam" id="PF21056">
    <property type="entry name" value="ZSWIM1-3_RNaseH-like"/>
    <property type="match status" value="1"/>
</dbReference>
<dbReference type="InterPro" id="IPR052579">
    <property type="entry name" value="Zinc_finger_SWIM"/>
</dbReference>
<evidence type="ECO:0000259" key="1">
    <source>
        <dbReference type="Pfam" id="PF21056"/>
    </source>
</evidence>
<proteinExistence type="predicted"/>
<dbReference type="AlphaFoldDB" id="A0A8T1BEA5"/>
<protein>
    <recommendedName>
        <fullName evidence="1">ZSWIM1/3 RNaseH-like domain-containing protein</fullName>
    </recommendedName>
</protein>
<evidence type="ECO:0000313" key="3">
    <source>
        <dbReference type="Proteomes" id="UP000774804"/>
    </source>
</evidence>
<name>A0A8T1BEA5_9STRA</name>
<dbReference type="PANTHER" id="PTHR31569">
    <property type="entry name" value="SWIM-TYPE DOMAIN-CONTAINING PROTEIN"/>
    <property type="match status" value="1"/>
</dbReference>
<feature type="domain" description="ZSWIM1/3 RNaseH-like" evidence="1">
    <location>
        <begin position="9"/>
        <end position="108"/>
    </location>
</feature>
<dbReference type="InterPro" id="IPR048324">
    <property type="entry name" value="ZSWIM1-3_RNaseH-like"/>
</dbReference>
<evidence type="ECO:0000313" key="2">
    <source>
        <dbReference type="EMBL" id="KAG2900223.1"/>
    </source>
</evidence>
<dbReference type="Proteomes" id="UP000774804">
    <property type="component" value="Unassembled WGS sequence"/>
</dbReference>
<gene>
    <name evidence="2" type="ORF">PC115_g16292</name>
</gene>